<dbReference type="AlphaFoldDB" id="A0A1B0GJU7"/>
<evidence type="ECO:0000313" key="2">
    <source>
        <dbReference type="EnsemblMetazoa" id="LLOJ006746-PA"/>
    </source>
</evidence>
<feature type="chain" id="PRO_5008408386" description="Secreted protein" evidence="1">
    <location>
        <begin position="17"/>
        <end position="64"/>
    </location>
</feature>
<sequence>MMFILLLFSSKYSAQLLPICRLVVVAAAAQPATRKSRKFVLPSFHLRTLLRVYNIVFWSTQQVA</sequence>
<feature type="signal peptide" evidence="1">
    <location>
        <begin position="1"/>
        <end position="16"/>
    </location>
</feature>
<evidence type="ECO:0008006" key="4">
    <source>
        <dbReference type="Google" id="ProtNLM"/>
    </source>
</evidence>
<name>A0A1B0GJU7_LUTLO</name>
<dbReference type="VEuPathDB" id="VectorBase:LLOJ006746"/>
<proteinExistence type="predicted"/>
<keyword evidence="3" id="KW-1185">Reference proteome</keyword>
<evidence type="ECO:0000313" key="3">
    <source>
        <dbReference type="Proteomes" id="UP000092461"/>
    </source>
</evidence>
<keyword evidence="1" id="KW-0732">Signal</keyword>
<dbReference type="EnsemblMetazoa" id="LLOJ006746-RA">
    <property type="protein sequence ID" value="LLOJ006746-PA"/>
    <property type="gene ID" value="LLOJ006746"/>
</dbReference>
<reference evidence="2" key="1">
    <citation type="submission" date="2020-05" db="UniProtKB">
        <authorList>
            <consortium name="EnsemblMetazoa"/>
        </authorList>
    </citation>
    <scope>IDENTIFICATION</scope>
    <source>
        <strain evidence="2">Jacobina</strain>
    </source>
</reference>
<organism evidence="2 3">
    <name type="scientific">Lutzomyia longipalpis</name>
    <name type="common">Sand fly</name>
    <dbReference type="NCBI Taxonomy" id="7200"/>
    <lineage>
        <taxon>Eukaryota</taxon>
        <taxon>Metazoa</taxon>
        <taxon>Ecdysozoa</taxon>
        <taxon>Arthropoda</taxon>
        <taxon>Hexapoda</taxon>
        <taxon>Insecta</taxon>
        <taxon>Pterygota</taxon>
        <taxon>Neoptera</taxon>
        <taxon>Endopterygota</taxon>
        <taxon>Diptera</taxon>
        <taxon>Nematocera</taxon>
        <taxon>Psychodoidea</taxon>
        <taxon>Psychodidae</taxon>
        <taxon>Lutzomyia</taxon>
        <taxon>Lutzomyia</taxon>
    </lineage>
</organism>
<protein>
    <recommendedName>
        <fullName evidence="4">Secreted protein</fullName>
    </recommendedName>
</protein>
<dbReference type="EMBL" id="AJWK01022387">
    <property type="status" value="NOT_ANNOTATED_CDS"/>
    <property type="molecule type" value="Genomic_DNA"/>
</dbReference>
<evidence type="ECO:0000256" key="1">
    <source>
        <dbReference type="SAM" id="SignalP"/>
    </source>
</evidence>
<dbReference type="Proteomes" id="UP000092461">
    <property type="component" value="Unassembled WGS sequence"/>
</dbReference>
<accession>A0A1B0GJU7</accession>